<evidence type="ECO:0000259" key="2">
    <source>
        <dbReference type="Pfam" id="PF13439"/>
    </source>
</evidence>
<evidence type="ECO:0000259" key="1">
    <source>
        <dbReference type="Pfam" id="PF00534"/>
    </source>
</evidence>
<comment type="caution">
    <text evidence="3">The sequence shown here is derived from an EMBL/GenBank/DDBJ whole genome shotgun (WGS) entry which is preliminary data.</text>
</comment>
<dbReference type="AlphaFoldDB" id="A0A0G0RD59"/>
<dbReference type="SUPFAM" id="SSF53756">
    <property type="entry name" value="UDP-Glycosyltransferase/glycogen phosphorylase"/>
    <property type="match status" value="1"/>
</dbReference>
<dbReference type="GO" id="GO:0016757">
    <property type="term" value="F:glycosyltransferase activity"/>
    <property type="evidence" value="ECO:0007669"/>
    <property type="project" value="InterPro"/>
</dbReference>
<feature type="domain" description="Glycosyltransferase subfamily 4-like N-terminal" evidence="2">
    <location>
        <begin position="14"/>
        <end position="171"/>
    </location>
</feature>
<evidence type="ECO:0008006" key="5">
    <source>
        <dbReference type="Google" id="ProtNLM"/>
    </source>
</evidence>
<dbReference type="PANTHER" id="PTHR12526:SF630">
    <property type="entry name" value="GLYCOSYLTRANSFERASE"/>
    <property type="match status" value="1"/>
</dbReference>
<dbReference type="Pfam" id="PF00534">
    <property type="entry name" value="Glycos_transf_1"/>
    <property type="match status" value="1"/>
</dbReference>
<reference evidence="3 4" key="1">
    <citation type="journal article" date="2015" name="Nature">
        <title>rRNA introns, odd ribosomes, and small enigmatic genomes across a large radiation of phyla.</title>
        <authorList>
            <person name="Brown C.T."/>
            <person name="Hug L.A."/>
            <person name="Thomas B.C."/>
            <person name="Sharon I."/>
            <person name="Castelle C.J."/>
            <person name="Singh A."/>
            <person name="Wilkins M.J."/>
            <person name="Williams K.H."/>
            <person name="Banfield J.F."/>
        </authorList>
    </citation>
    <scope>NUCLEOTIDE SEQUENCE [LARGE SCALE GENOMIC DNA]</scope>
</reference>
<accession>A0A0G0RD59</accession>
<dbReference type="InterPro" id="IPR028098">
    <property type="entry name" value="Glyco_trans_4-like_N"/>
</dbReference>
<dbReference type="EMBL" id="LBYI01000009">
    <property type="protein sequence ID" value="KKR50624.1"/>
    <property type="molecule type" value="Genomic_DNA"/>
</dbReference>
<feature type="domain" description="Glycosyl transferase family 1" evidence="1">
    <location>
        <begin position="185"/>
        <end position="359"/>
    </location>
</feature>
<dbReference type="Proteomes" id="UP000034531">
    <property type="component" value="Unassembled WGS sequence"/>
</dbReference>
<protein>
    <recommendedName>
        <fullName evidence="5">Glycosyltransferase</fullName>
    </recommendedName>
</protein>
<dbReference type="CDD" id="cd03801">
    <property type="entry name" value="GT4_PimA-like"/>
    <property type="match status" value="1"/>
</dbReference>
<organism evidence="3 4">
    <name type="scientific">Candidatus Curtissbacteria bacterium GW2011_GWA1_40_16</name>
    <dbReference type="NCBI Taxonomy" id="1618405"/>
    <lineage>
        <taxon>Bacteria</taxon>
        <taxon>Candidatus Curtissiibacteriota</taxon>
    </lineage>
</organism>
<dbReference type="PANTHER" id="PTHR12526">
    <property type="entry name" value="GLYCOSYLTRANSFERASE"/>
    <property type="match status" value="1"/>
</dbReference>
<evidence type="ECO:0000313" key="3">
    <source>
        <dbReference type="EMBL" id="KKR50624.1"/>
    </source>
</evidence>
<sequence length="384" mass="43909">MKYKILYVNLFPEIGGAETSLIYLLEGLNRKKFTPYVIVPKSGQFSERLKKLCKLIYLDLPGYTIRELFIPGTNLIALFKFGRICKITKPDLIHLNHITQSFYAGCMRILFKIPVIATSWVNSDCVYFYQNIISNFGCNLILPITPELKIQILNKKFIPRNKLLTIFPGVDNNFFTPSKSKVLYKKSLGLNSQYLTLSIISRFDFSKDHLTFLKAVNLVIKKYPKINIVIAQSIDINLEIGNHMAPIVKKQIDKFLSKNPLLQKRVTFTGYQNDMRFLYNATDILVNSSLYESLGISLIEAASCSIPIVATNGGTQHHVVMDNVNGFLVGVGDYHKMADQILKLCQNPKLRYLFGKQARLITLTKFSLKRYAEEITQVYEHLLK</sequence>
<dbReference type="Pfam" id="PF13439">
    <property type="entry name" value="Glyco_transf_4"/>
    <property type="match status" value="1"/>
</dbReference>
<evidence type="ECO:0000313" key="4">
    <source>
        <dbReference type="Proteomes" id="UP000034531"/>
    </source>
</evidence>
<name>A0A0G0RD59_9BACT</name>
<dbReference type="Gene3D" id="3.40.50.2000">
    <property type="entry name" value="Glycogen Phosphorylase B"/>
    <property type="match status" value="2"/>
</dbReference>
<proteinExistence type="predicted"/>
<dbReference type="InterPro" id="IPR001296">
    <property type="entry name" value="Glyco_trans_1"/>
</dbReference>
<gene>
    <name evidence="3" type="ORF">UT84_C0009G0011</name>
</gene>